<proteinExistence type="inferred from homology"/>
<comment type="similarity">
    <text evidence="2">Belongs to the IPK1 type 1 family.</text>
</comment>
<keyword evidence="5 9" id="KW-0808">Transferase</keyword>
<evidence type="ECO:0000313" key="11">
    <source>
        <dbReference type="Proteomes" id="UP001175353"/>
    </source>
</evidence>
<reference evidence="10" key="1">
    <citation type="submission" date="2023-06" db="EMBL/GenBank/DDBJ databases">
        <title>Black Yeasts Isolated from many extreme environments.</title>
        <authorList>
            <person name="Coleine C."/>
            <person name="Stajich J.E."/>
            <person name="Selbmann L."/>
        </authorList>
    </citation>
    <scope>NUCLEOTIDE SEQUENCE</scope>
    <source>
        <strain evidence="10">CCFEE 5200</strain>
    </source>
</reference>
<comment type="function">
    <text evidence="9">Phosphorylates Ins(1,3,4,5,6)P5 at position 2 to form Ins(1,2,3,4,5,6)P6 (InsP6 or phytate).</text>
</comment>
<evidence type="ECO:0000256" key="3">
    <source>
        <dbReference type="ARBA" id="ARBA00012023"/>
    </source>
</evidence>
<evidence type="ECO:0000256" key="5">
    <source>
        <dbReference type="ARBA" id="ARBA00022679"/>
    </source>
</evidence>
<dbReference type="InterPro" id="IPR009286">
    <property type="entry name" value="Ins_P5_2-kin"/>
</dbReference>
<comment type="caution">
    <text evidence="10">The sequence shown here is derived from an EMBL/GenBank/DDBJ whole genome shotgun (WGS) entry which is preliminary data.</text>
</comment>
<evidence type="ECO:0000256" key="9">
    <source>
        <dbReference type="RuleBase" id="RU364126"/>
    </source>
</evidence>
<organism evidence="10 11">
    <name type="scientific">Friedmanniomyces endolithicus</name>
    <dbReference type="NCBI Taxonomy" id="329885"/>
    <lineage>
        <taxon>Eukaryota</taxon>
        <taxon>Fungi</taxon>
        <taxon>Dikarya</taxon>
        <taxon>Ascomycota</taxon>
        <taxon>Pezizomycotina</taxon>
        <taxon>Dothideomycetes</taxon>
        <taxon>Dothideomycetidae</taxon>
        <taxon>Mycosphaerellales</taxon>
        <taxon>Teratosphaeriaceae</taxon>
        <taxon>Friedmanniomyces</taxon>
    </lineage>
</organism>
<dbReference type="PANTHER" id="PTHR14456">
    <property type="entry name" value="INOSITOL POLYPHOSPHATE KINASE 1"/>
    <property type="match status" value="1"/>
</dbReference>
<comment type="catalytic activity">
    <reaction evidence="9">
        <text>1D-myo-inositol 1,3,4,5,6-pentakisphosphate + ATP = 1D-myo-inositol hexakisphosphate + ADP + H(+)</text>
        <dbReference type="Rhea" id="RHEA:20313"/>
        <dbReference type="ChEBI" id="CHEBI:15378"/>
        <dbReference type="ChEBI" id="CHEBI:30616"/>
        <dbReference type="ChEBI" id="CHEBI:57733"/>
        <dbReference type="ChEBI" id="CHEBI:58130"/>
        <dbReference type="ChEBI" id="CHEBI:456216"/>
        <dbReference type="EC" id="2.7.1.158"/>
    </reaction>
</comment>
<evidence type="ECO:0000313" key="10">
    <source>
        <dbReference type="EMBL" id="KAK0970079.1"/>
    </source>
</evidence>
<dbReference type="GO" id="GO:0005524">
    <property type="term" value="F:ATP binding"/>
    <property type="evidence" value="ECO:0007669"/>
    <property type="project" value="UniProtKB-KW"/>
</dbReference>
<evidence type="ECO:0000256" key="4">
    <source>
        <dbReference type="ARBA" id="ARBA00014846"/>
    </source>
</evidence>
<dbReference type="EC" id="2.7.1.158" evidence="3 9"/>
<comment type="function">
    <text evidence="1">Has kinase activity and phosphorylates inositol-1,3,4,5,6-pentakisphosphate (Ins(1,3,4,5,6)P5) to produce 1,2,3,4,5,6-hexakisphosphate (InsP6), also known as phytate.</text>
</comment>
<accession>A0AAN6K8S7</accession>
<dbReference type="GO" id="GO:0005634">
    <property type="term" value="C:nucleus"/>
    <property type="evidence" value="ECO:0007669"/>
    <property type="project" value="TreeGrafter"/>
</dbReference>
<keyword evidence="7 9" id="KW-0418">Kinase</keyword>
<evidence type="ECO:0000256" key="6">
    <source>
        <dbReference type="ARBA" id="ARBA00022741"/>
    </source>
</evidence>
<dbReference type="GO" id="GO:0032958">
    <property type="term" value="P:inositol phosphate biosynthetic process"/>
    <property type="evidence" value="ECO:0007669"/>
    <property type="project" value="TreeGrafter"/>
</dbReference>
<keyword evidence="11" id="KW-1185">Reference proteome</keyword>
<dbReference type="Pfam" id="PF06090">
    <property type="entry name" value="Ins_P5_2-kin"/>
    <property type="match status" value="2"/>
</dbReference>
<keyword evidence="8 9" id="KW-0067">ATP-binding</keyword>
<dbReference type="EMBL" id="JAUJLE010000190">
    <property type="protein sequence ID" value="KAK0970079.1"/>
    <property type="molecule type" value="Genomic_DNA"/>
</dbReference>
<evidence type="ECO:0000256" key="8">
    <source>
        <dbReference type="ARBA" id="ARBA00022840"/>
    </source>
</evidence>
<dbReference type="GO" id="GO:0035299">
    <property type="term" value="F:inositol-1,3,4,5,6-pentakisphosphate 2-kinase activity"/>
    <property type="evidence" value="ECO:0007669"/>
    <property type="project" value="UniProtKB-EC"/>
</dbReference>
<comment type="domain">
    <text evidence="9">The EXKPK motif is conserved in inositol-pentakisphosphate 2-kinases of both family 1 and 2.</text>
</comment>
<sequence length="306" mass="33847">MAVVTLDSLHCRLEYLNEGGANFIFRILPKGDAEEVPTRLRKKLLRLRKHTAIEPKDLLSGQQEWQAIFPPDNLVEHELVTLQPDAVADVNDLIGEASRRPFHRVGNLWPGGTHGVLVTDMSPGQNELLIELKPKWLAQSPNAPRNAMRCRTCALRARRAADGAIITVTDAQGFCPLDLVSEHPDNRGLAAARLTDDPRAREFLVGHEAQSLFRTLKEHQQRWDPNGVLAPACESDSRSLSKAMTIRDCTLFVLVKSDGEIEAKLGDLDVKGLDKLAKWRASEQGLIDGGWYIGVGDSICALSRAE</sequence>
<evidence type="ECO:0000256" key="1">
    <source>
        <dbReference type="ARBA" id="ARBA00003979"/>
    </source>
</evidence>
<dbReference type="PANTHER" id="PTHR14456:SF2">
    <property type="entry name" value="INOSITOL-PENTAKISPHOSPHATE 2-KINASE"/>
    <property type="match status" value="1"/>
</dbReference>
<evidence type="ECO:0000256" key="2">
    <source>
        <dbReference type="ARBA" id="ARBA00008305"/>
    </source>
</evidence>
<keyword evidence="6 9" id="KW-0547">Nucleotide-binding</keyword>
<protein>
    <recommendedName>
        <fullName evidence="4 9">Inositol-pentakisphosphate 2-kinase</fullName>
        <ecNumber evidence="3 9">2.7.1.158</ecNumber>
    </recommendedName>
</protein>
<gene>
    <name evidence="10" type="primary">IPK1_2</name>
    <name evidence="10" type="ORF">LTR91_016079</name>
</gene>
<evidence type="ECO:0000256" key="7">
    <source>
        <dbReference type="ARBA" id="ARBA00022777"/>
    </source>
</evidence>
<name>A0AAN6K8S7_9PEZI</name>
<dbReference type="Proteomes" id="UP001175353">
    <property type="component" value="Unassembled WGS sequence"/>
</dbReference>
<dbReference type="AlphaFoldDB" id="A0AAN6K8S7"/>